<feature type="coiled-coil region" evidence="1">
    <location>
        <begin position="179"/>
        <end position="206"/>
    </location>
</feature>
<evidence type="ECO:0000313" key="3">
    <source>
        <dbReference type="EMBL" id="KAF2818692.1"/>
    </source>
</evidence>
<protein>
    <submittedName>
        <fullName evidence="3">Uncharacterized protein</fullName>
    </submittedName>
</protein>
<dbReference type="EMBL" id="MU006250">
    <property type="protein sequence ID" value="KAF2818692.1"/>
    <property type="molecule type" value="Genomic_DNA"/>
</dbReference>
<reference evidence="3" key="1">
    <citation type="journal article" date="2020" name="Stud. Mycol.">
        <title>101 Dothideomycetes genomes: a test case for predicting lifestyles and emergence of pathogens.</title>
        <authorList>
            <person name="Haridas S."/>
            <person name="Albert R."/>
            <person name="Binder M."/>
            <person name="Bloem J."/>
            <person name="Labutti K."/>
            <person name="Salamov A."/>
            <person name="Andreopoulos B."/>
            <person name="Baker S."/>
            <person name="Barry K."/>
            <person name="Bills G."/>
            <person name="Bluhm B."/>
            <person name="Cannon C."/>
            <person name="Castanera R."/>
            <person name="Culley D."/>
            <person name="Daum C."/>
            <person name="Ezra D."/>
            <person name="Gonzalez J."/>
            <person name="Henrissat B."/>
            <person name="Kuo A."/>
            <person name="Liang C."/>
            <person name="Lipzen A."/>
            <person name="Lutzoni F."/>
            <person name="Magnuson J."/>
            <person name="Mondo S."/>
            <person name="Nolan M."/>
            <person name="Ohm R."/>
            <person name="Pangilinan J."/>
            <person name="Park H.-J."/>
            <person name="Ramirez L."/>
            <person name="Alfaro M."/>
            <person name="Sun H."/>
            <person name="Tritt A."/>
            <person name="Yoshinaga Y."/>
            <person name="Zwiers L.-H."/>
            <person name="Turgeon B."/>
            <person name="Goodwin S."/>
            <person name="Spatafora J."/>
            <person name="Crous P."/>
            <person name="Grigoriev I."/>
        </authorList>
    </citation>
    <scope>NUCLEOTIDE SEQUENCE</scope>
    <source>
        <strain evidence="3">CBS 113818</strain>
    </source>
</reference>
<organism evidence="3 4">
    <name type="scientific">Ophiobolus disseminans</name>
    <dbReference type="NCBI Taxonomy" id="1469910"/>
    <lineage>
        <taxon>Eukaryota</taxon>
        <taxon>Fungi</taxon>
        <taxon>Dikarya</taxon>
        <taxon>Ascomycota</taxon>
        <taxon>Pezizomycotina</taxon>
        <taxon>Dothideomycetes</taxon>
        <taxon>Pleosporomycetidae</taxon>
        <taxon>Pleosporales</taxon>
        <taxon>Pleosporineae</taxon>
        <taxon>Phaeosphaeriaceae</taxon>
        <taxon>Ophiobolus</taxon>
    </lineage>
</organism>
<dbReference type="Proteomes" id="UP000799424">
    <property type="component" value="Unassembled WGS sequence"/>
</dbReference>
<evidence type="ECO:0000313" key="4">
    <source>
        <dbReference type="Proteomes" id="UP000799424"/>
    </source>
</evidence>
<evidence type="ECO:0000256" key="1">
    <source>
        <dbReference type="SAM" id="Coils"/>
    </source>
</evidence>
<feature type="compositionally biased region" description="Basic residues" evidence="2">
    <location>
        <begin position="217"/>
        <end position="246"/>
    </location>
</feature>
<feature type="compositionally biased region" description="Polar residues" evidence="2">
    <location>
        <begin position="276"/>
        <end position="286"/>
    </location>
</feature>
<feature type="compositionally biased region" description="Gly residues" evidence="2">
    <location>
        <begin position="252"/>
        <end position="262"/>
    </location>
</feature>
<name>A0A6A6ZC74_9PLEO</name>
<keyword evidence="1" id="KW-0175">Coiled coil</keyword>
<dbReference type="OrthoDB" id="3808734at2759"/>
<dbReference type="AlphaFoldDB" id="A0A6A6ZC74"/>
<proteinExistence type="predicted"/>
<gene>
    <name evidence="3" type="ORF">CC86DRAFT_308762</name>
</gene>
<evidence type="ECO:0000256" key="2">
    <source>
        <dbReference type="SAM" id="MobiDB-lite"/>
    </source>
</evidence>
<sequence length="286" mass="32327">MDQSLGILPVAKRDFFSLFWDGWVNTFIKTRVLKSFSATGLSPPNANIILKRFAYNHSDHNSSSLDDSDNSLSNWIKIQRRLRAVTTSSDDRKTQALKQAIHHLVVENELLNHQNDGLQRALGIKQKRKKPGKPVEFEKEDWHHGGAVWYSPHRVERHRGYIQAEEAKKQQEIDDKASRAQIRKANKALKDRLLQENRQVRAAKLQRMKENRLKNLAKRRAAAAKKQHQPKPKPKPKPASKHKPRPKPVAGRNGGGNDGGGADASLPPPPSTSRSGRTINTPGIYR</sequence>
<feature type="region of interest" description="Disordered" evidence="2">
    <location>
        <begin position="217"/>
        <end position="286"/>
    </location>
</feature>
<accession>A0A6A6ZC74</accession>
<keyword evidence="4" id="KW-1185">Reference proteome</keyword>